<dbReference type="AlphaFoldDB" id="A0A4Q9L6X1"/>
<evidence type="ECO:0000313" key="2">
    <source>
        <dbReference type="EMBL" id="TBU03387.1"/>
    </source>
</evidence>
<gene>
    <name evidence="2" type="ORF">CWI37_0303p0020</name>
</gene>
<evidence type="ECO:0000313" key="3">
    <source>
        <dbReference type="Proteomes" id="UP000292362"/>
    </source>
</evidence>
<proteinExistence type="predicted"/>
<reference evidence="2 3" key="1">
    <citation type="submission" date="2017-12" db="EMBL/GenBank/DDBJ databases">
        <authorList>
            <person name="Pombert J.-F."/>
            <person name="Haag K.L."/>
            <person name="Ebert D."/>
        </authorList>
    </citation>
    <scope>NUCLEOTIDE SEQUENCE [LARGE SCALE GENOMIC DNA]</scope>
    <source>
        <strain evidence="2">FI-OER-3-3</strain>
    </source>
</reference>
<dbReference type="EMBL" id="PITJ01000303">
    <property type="protein sequence ID" value="TBU03387.1"/>
    <property type="molecule type" value="Genomic_DNA"/>
</dbReference>
<dbReference type="Pfam" id="PF03999">
    <property type="entry name" value="MAP65_ASE1"/>
    <property type="match status" value="1"/>
</dbReference>
<dbReference type="Proteomes" id="UP000292362">
    <property type="component" value="Unassembled WGS sequence"/>
</dbReference>
<organism evidence="2 3">
    <name type="scientific">Hamiltosporidium tvaerminnensis</name>
    <dbReference type="NCBI Taxonomy" id="1176355"/>
    <lineage>
        <taxon>Eukaryota</taxon>
        <taxon>Fungi</taxon>
        <taxon>Fungi incertae sedis</taxon>
        <taxon>Microsporidia</taxon>
        <taxon>Dubosqiidae</taxon>
        <taxon>Hamiltosporidium</taxon>
    </lineage>
</organism>
<evidence type="ECO:0000256" key="1">
    <source>
        <dbReference type="SAM" id="Coils"/>
    </source>
</evidence>
<feature type="coiled-coil region" evidence="1">
    <location>
        <begin position="476"/>
        <end position="503"/>
    </location>
</feature>
<dbReference type="VEuPathDB" id="MicrosporidiaDB:CWI37_0303p0020"/>
<dbReference type="Gene3D" id="1.20.58.1520">
    <property type="match status" value="1"/>
</dbReference>
<feature type="coiled-coil region" evidence="1">
    <location>
        <begin position="56"/>
        <end position="143"/>
    </location>
</feature>
<comment type="caution">
    <text evidence="2">The sequence shown here is derived from an EMBL/GenBank/DDBJ whole genome shotgun (WGS) entry which is preliminary data.</text>
</comment>
<accession>A0A4Q9L6X1</accession>
<keyword evidence="1" id="KW-0175">Coiled coil</keyword>
<sequence>MITNESSTHYKTFKAKLLTLNGILSKILPLDVLNMHPFDYFTEYTLNISDILDSLIIKAQNDLKKYETQNLELKEEINEMKKYLEKGNLNECSSSIESKEESENIFIAQAFLQNEKQSLSFEVEKVKKEINFLLESVISLETELGRQPHFRDFELTVTENIFLTRDLYLENNFSFKEIKIYDCKNLLERKEIIKMKENYSNKSNINNKEINTFEMIKNINENNKETPVYTFPIKPSLSTIRFLKDRIEILKDEKTRREKNKYSLIKEIQKYLYILNCKPEEINNEGKNTANKESDISLYNNENNSEQNNTFEKNSDTNIYNSGKNFTSEKYSTDKSSDKNICNSYRNNILENDISASNFIALNDLCFEKNDLFSKNISFLEKLKYILEIEIENRKILINKITEEIEHIHDNLEGVSYKKKEIFNLECININYIMQISEYLDFLKNEQSRLFNLVFDKINNELIEVWNIFGIKERKIDRTIEGLEFMKKELKNLNTKKESFVKVLDLIHKRKNFVEKMLTFEKVASDPKRLFKSSFQLLNEEKFRKSAVPNLLKIEEELKRELEAFESKYGIYVYNGKNYKNSLEQEITDRIINKSVFINNKCDTPRKTR</sequence>
<name>A0A4Q9L6X1_9MICR</name>
<protein>
    <submittedName>
        <fullName evidence="2">Uncharacterized protein</fullName>
    </submittedName>
</protein>